<dbReference type="Gene3D" id="1.10.8.270">
    <property type="entry name" value="putative rabgap domain of human tbc1 domain family member 14 like domains"/>
    <property type="match status" value="1"/>
</dbReference>
<dbReference type="InterPro" id="IPR000195">
    <property type="entry name" value="Rab-GAP-TBC_dom"/>
</dbReference>
<dbReference type="AlphaFoldDB" id="A0A813ZRA6"/>
<keyword evidence="1" id="KW-0343">GTPase activation</keyword>
<evidence type="ECO:0000313" key="3">
    <source>
        <dbReference type="EMBL" id="CAF0902093.1"/>
    </source>
</evidence>
<reference evidence="3" key="1">
    <citation type="submission" date="2021-02" db="EMBL/GenBank/DDBJ databases">
        <authorList>
            <person name="Nowell W R."/>
        </authorList>
    </citation>
    <scope>NUCLEOTIDE SEQUENCE</scope>
</reference>
<evidence type="ECO:0000259" key="2">
    <source>
        <dbReference type="PROSITE" id="PS50086"/>
    </source>
</evidence>
<name>A0A813ZRA6_9BILA</name>
<dbReference type="PANTHER" id="PTHR22957:SF333">
    <property type="entry name" value="TBC1 DOMAIN FAMILY MEMBER 25"/>
    <property type="match status" value="1"/>
</dbReference>
<evidence type="ECO:0000313" key="4">
    <source>
        <dbReference type="Proteomes" id="UP000663864"/>
    </source>
</evidence>
<feature type="domain" description="Rab-GAP TBC" evidence="2">
    <location>
        <begin position="224"/>
        <end position="432"/>
    </location>
</feature>
<dbReference type="Proteomes" id="UP000663864">
    <property type="component" value="Unassembled WGS sequence"/>
</dbReference>
<dbReference type="InterPro" id="IPR035969">
    <property type="entry name" value="Rab-GAP_TBC_sf"/>
</dbReference>
<dbReference type="PANTHER" id="PTHR22957">
    <property type="entry name" value="TBC1 DOMAIN FAMILY MEMBER GTPASE-ACTIVATING PROTEIN"/>
    <property type="match status" value="1"/>
</dbReference>
<dbReference type="PROSITE" id="PS50086">
    <property type="entry name" value="TBC_RABGAP"/>
    <property type="match status" value="1"/>
</dbReference>
<comment type="caution">
    <text evidence="3">The sequence shown here is derived from an EMBL/GenBank/DDBJ whole genome shotgun (WGS) entry which is preliminary data.</text>
</comment>
<dbReference type="Pfam" id="PF00566">
    <property type="entry name" value="RabGAP-TBC"/>
    <property type="match status" value="1"/>
</dbReference>
<dbReference type="SUPFAM" id="SSF47923">
    <property type="entry name" value="Ypt/Rab-GAP domain of gyp1p"/>
    <property type="match status" value="2"/>
</dbReference>
<dbReference type="Gene3D" id="1.10.472.80">
    <property type="entry name" value="Ypt/Rab-GAP domain of gyp1p, domain 3"/>
    <property type="match status" value="1"/>
</dbReference>
<accession>A0A813ZRA6</accession>
<proteinExistence type="predicted"/>
<organism evidence="3 4">
    <name type="scientific">Rotaria sordida</name>
    <dbReference type="NCBI Taxonomy" id="392033"/>
    <lineage>
        <taxon>Eukaryota</taxon>
        <taxon>Metazoa</taxon>
        <taxon>Spiralia</taxon>
        <taxon>Gnathifera</taxon>
        <taxon>Rotifera</taxon>
        <taxon>Eurotatoria</taxon>
        <taxon>Bdelloidea</taxon>
        <taxon>Philodinida</taxon>
        <taxon>Philodinidae</taxon>
        <taxon>Rotaria</taxon>
    </lineage>
</organism>
<gene>
    <name evidence="3" type="ORF">ZHD862_LOCUS7441</name>
</gene>
<dbReference type="EMBL" id="CAJNOT010000226">
    <property type="protein sequence ID" value="CAF0902093.1"/>
    <property type="molecule type" value="Genomic_DNA"/>
</dbReference>
<dbReference type="SMART" id="SM00164">
    <property type="entry name" value="TBC"/>
    <property type="match status" value="1"/>
</dbReference>
<protein>
    <recommendedName>
        <fullName evidence="2">Rab-GAP TBC domain-containing protein</fullName>
    </recommendedName>
</protein>
<sequence length="680" mass="79171">MSMSLLKKPKNQCTVRSRVSLPSMSVIGSAEPDVVKVKVYKPSDNGINNGYESGTSKKLCIDPRLASYRTIQCLIAQAFDIKTDFTIYAVHRWPTGGLEKSTAIWSDCDLEKAIRNVTLDSYLRLSYELTLQEENLDDWDFIALNDFSTNIRWFNVDDRSIIATVKPTVGKKPSTLNKAISWMYGGHERHSSKPVDEHDFQKFLDSEGRLINANELRQAIYEGGVEPSFRKVIWRHLLNIFPIDMTSSERTEYLKDVSIEYEKLKGRWKEEQHHNENIRLIMRTIYTDVLRTDRTFGFYATSDDTNVNLQSLYHILIIYCISHPNITYCQGMNEYASTLLYVMRDESLAYLCFCSIMRRIRANFATDGVAIATKFHHLKILLQAVDPVYWTFFESCDAVNLYFTYPWLLLECKREFPFNEALRALEVMWATLPIASEPPPLSEMSLLPLSADNMISDIPYPIVYRSSHRRALSCPQLSIIDESYSRKNRNHSSSLVYHYNNNNNNNEQFSCSIQQNYNSIVETDEYQVYKYNNNNNSNSTSTKSREKSLENSFSLSEITEFDSNNLSTCSNDNCQSNNTDSQYSSSTNWVQRIPINSRIWLEEDNSFLLFLCISILLAHRTHLLKQKHLEEQDISMHFDRYRRRHNAERLLIHARTLYTQYIQWSRKKRMLDDLDSFSAS</sequence>
<dbReference type="GO" id="GO:0005096">
    <property type="term" value="F:GTPase activator activity"/>
    <property type="evidence" value="ECO:0007669"/>
    <property type="project" value="UniProtKB-KW"/>
</dbReference>
<evidence type="ECO:0000256" key="1">
    <source>
        <dbReference type="ARBA" id="ARBA00022468"/>
    </source>
</evidence>